<dbReference type="Gene3D" id="2.50.20.10">
    <property type="entry name" value="Lipoprotein localisation LolA/LolB/LppX"/>
    <property type="match status" value="1"/>
</dbReference>
<reference evidence="2 3" key="1">
    <citation type="journal article" date="2015" name="Genome Announc.">
        <title>Draft Genome Sequence of the Thermophile Thermus filiformis ATCC 43280, Producer of Carotenoid-(Di)glucoside-Branched Fatty Acid (Di)esters and Source of Hyperthermostable Enzymes of Biotechnological Interest.</title>
        <authorList>
            <person name="Mandelli F."/>
            <person name="Oliveira Ramires B."/>
            <person name="Couger M.B."/>
            <person name="Paixao D.A."/>
            <person name="Camilo C.M."/>
            <person name="Polikarpov I."/>
            <person name="Prade R."/>
            <person name="Riano-Pachon D.M."/>
            <person name="Squina F.M."/>
        </authorList>
    </citation>
    <scope>NUCLEOTIDE SEQUENCE [LARGE SCALE GENOMIC DNA]</scope>
    <source>
        <strain evidence="2 3">ATCC 43280</strain>
    </source>
</reference>
<comment type="caution">
    <text evidence="2">The sequence shown here is derived from an EMBL/GenBank/DDBJ whole genome shotgun (WGS) entry which is preliminary data.</text>
</comment>
<evidence type="ECO:0000313" key="3">
    <source>
        <dbReference type="Proteomes" id="UP000030364"/>
    </source>
</evidence>
<dbReference type="AlphaFoldDB" id="A0A0A2WQW6"/>
<feature type="domain" description="Uncharacterized protein TP-0789" evidence="1">
    <location>
        <begin position="56"/>
        <end position="223"/>
    </location>
</feature>
<keyword evidence="3" id="KW-1185">Reference proteome</keyword>
<gene>
    <name evidence="2" type="ORF">THFILI_07845</name>
</gene>
<dbReference type="STRING" id="276.THFILI_07845"/>
<dbReference type="Proteomes" id="UP000030364">
    <property type="component" value="Unassembled WGS sequence"/>
</dbReference>
<evidence type="ECO:0000259" key="1">
    <source>
        <dbReference type="Pfam" id="PF17131"/>
    </source>
</evidence>
<evidence type="ECO:0000313" key="2">
    <source>
        <dbReference type="EMBL" id="KGQ22178.2"/>
    </source>
</evidence>
<dbReference type="Pfam" id="PF17131">
    <property type="entry name" value="LolA_like"/>
    <property type="match status" value="1"/>
</dbReference>
<name>A0A0A2WQW6_THEFI</name>
<dbReference type="CDD" id="cd16329">
    <property type="entry name" value="LolA_like"/>
    <property type="match status" value="1"/>
</dbReference>
<dbReference type="EMBL" id="JPSL02000039">
    <property type="protein sequence ID" value="KGQ22178.2"/>
    <property type="molecule type" value="Genomic_DNA"/>
</dbReference>
<protein>
    <submittedName>
        <fullName evidence="2">Membrane protein</fullName>
    </submittedName>
</protein>
<sequence length="225" mass="25067">MFPLGSNPALAQSPEAKLSAALDRLRGPAHQATYTLKLVRPDSEKTYVLQVWTDGERALVRVVAPAQEAGQAFLHLGDDLYLYDPRLGRTLKLPPTGRGRLFLGSDVSYQDLAGRDWLESFTVREEKGVLVLLPKPEAPTPYGRVEIHLEADLPRRVVYFDQRGTPVREIRITRYQEVAQRPMAVGLEVLDLLNPGHKTLLSVDQVRVGAVSERCFTLAALERGC</sequence>
<organism evidence="2 3">
    <name type="scientific">Thermus filiformis</name>
    <dbReference type="NCBI Taxonomy" id="276"/>
    <lineage>
        <taxon>Bacteria</taxon>
        <taxon>Thermotogati</taxon>
        <taxon>Deinococcota</taxon>
        <taxon>Deinococci</taxon>
        <taxon>Thermales</taxon>
        <taxon>Thermaceae</taxon>
        <taxon>Thermus</taxon>
    </lineage>
</organism>
<proteinExistence type="predicted"/>
<dbReference type="InterPro" id="IPR033399">
    <property type="entry name" value="TP_0789-like"/>
</dbReference>
<accession>A0A0A2WQW6</accession>